<evidence type="ECO:0000259" key="3">
    <source>
        <dbReference type="Pfam" id="PF15456"/>
    </source>
</evidence>
<dbReference type="EMBL" id="JAVRRA010024705">
    <property type="protein sequence ID" value="KAK5130386.1"/>
    <property type="molecule type" value="Genomic_DNA"/>
</dbReference>
<feature type="coiled-coil region" evidence="1">
    <location>
        <begin position="428"/>
        <end position="455"/>
    </location>
</feature>
<feature type="compositionally biased region" description="Low complexity" evidence="2">
    <location>
        <begin position="91"/>
        <end position="101"/>
    </location>
</feature>
<feature type="coiled-coil region" evidence="1">
    <location>
        <begin position="635"/>
        <end position="739"/>
    </location>
</feature>
<evidence type="ECO:0000256" key="2">
    <source>
        <dbReference type="SAM" id="MobiDB-lite"/>
    </source>
</evidence>
<feature type="domain" description="DUF7801" evidence="4">
    <location>
        <begin position="797"/>
        <end position="945"/>
    </location>
</feature>
<sequence length="1096" mass="121722">MQKDGLRAPYSFNRDPSSDHYLQMPMFGNYTQLQPSQDRSLRPGHAPYNSASQVPIRKALRNGPNGFATDSYKAPLTADLTSGGAAHNSSRRPVSSVPSSVSDPVTMHLLLETALGDSQHYQILSFEQVESLKKEQSLLSARTEGVKRKLALESRVRDAAQSLNRLYARMPSRTNSTASSPKKQRRSLVIGRNNSNTSVRTGTDTLGQTEDELAGATKRCDELALKLSGLELRGRQIQGQLLRHTAGVLQMGYQGAFKRRSGEALFADGSTTVSDGHVSPSSTHSHADARTEHASSVDPANGFDDRSLYLMPEHLDGLMEVIGIDTVKQTFSRSLSSRCSFARSQGSRAGSRDAIELQDRRLATIEKRVGDLNTRLRELIVQANPERNHTYAEPPQSTTEDPEKLQASFLEEKLDYLDRGLLDFSKEQQNLQQVHKDQEHARQALEARIENVNDKLFSLVAGGEIHNEFTFPIPPRVPHQGFDQHVMYTEEGISMLSRSWEQVVHELRETREALEESQSRMEEHRTQLDASRSELKEHRAQLDKSHSLLEESRVKMITHADESFQYETVLLGLWDTLLAGEEEARDSKLRRRQATLAEDDSTCSPSTGSESSASTREEFSLEGFSAKVQHLCTRATSLAEQHDILKRQIKQQRELNSKSDAEKDAEVVAVREELETLNEQAQQAQHLRDELINANARHAAAETEVDDMRATVLALMNRVEELTQEVKTLEQQQAVGVDEIGAKETQLAELESRVALLIPADHVSNMHARQKMPADTEMKQNRITDVEAARETADQRANTAEAACTQLKAELATVQAETERLQAALTLARADLDGAHRSRQRGADTVANPEAQGELGAHDADLQQDVDVLRQQHATAAQKLQDARERVSMLESELRGTLAEFEDVTRAAVRAETERQGLETAVDALLERCEALEARSADERIQWMGYAAMLGGPRDSNGVRGTDGNRNGGGNGRVMLKETISTMVLKNEFKKMMRESRAESLRMLRAEQDSRRKLEAHLRSLRLSPPHPPQAHAAQSQSPQPQPPQPQSPRPQALQHHQPPTHAQNQSPGIAVGASMQPSSTSRRTNGAVSDLESPP</sequence>
<feature type="compositionally biased region" description="Polar residues" evidence="2">
    <location>
        <begin position="1076"/>
        <end position="1088"/>
    </location>
</feature>
<dbReference type="PANTHER" id="PTHR45615">
    <property type="entry name" value="MYOSIN HEAVY CHAIN, NON-MUSCLE"/>
    <property type="match status" value="1"/>
</dbReference>
<feature type="region of interest" description="Disordered" evidence="2">
    <location>
        <begin position="271"/>
        <end position="302"/>
    </location>
</feature>
<feature type="compositionally biased region" description="Pro residues" evidence="2">
    <location>
        <begin position="1040"/>
        <end position="1049"/>
    </location>
</feature>
<dbReference type="Pfam" id="PF15456">
    <property type="entry name" value="Uds1"/>
    <property type="match status" value="1"/>
</dbReference>
<evidence type="ECO:0008006" key="7">
    <source>
        <dbReference type="Google" id="ProtNLM"/>
    </source>
</evidence>
<gene>
    <name evidence="5" type="ORF">LTR16_001553</name>
</gene>
<feature type="compositionally biased region" description="Polar residues" evidence="2">
    <location>
        <begin position="172"/>
        <end position="181"/>
    </location>
</feature>
<feature type="region of interest" description="Disordered" evidence="2">
    <location>
        <begin position="589"/>
        <end position="618"/>
    </location>
</feature>
<feature type="region of interest" description="Disordered" evidence="2">
    <location>
        <begin position="954"/>
        <end position="973"/>
    </location>
</feature>
<accession>A0ABR0KTU6</accession>
<feature type="domain" description="Up-regulated during septation protein 1" evidence="3">
    <location>
        <begin position="107"/>
        <end position="251"/>
    </location>
</feature>
<name>A0ABR0KTU6_9PEZI</name>
<feature type="region of interest" description="Disordered" evidence="2">
    <location>
        <begin position="514"/>
        <end position="544"/>
    </location>
</feature>
<evidence type="ECO:0000313" key="5">
    <source>
        <dbReference type="EMBL" id="KAK5130386.1"/>
    </source>
</evidence>
<feature type="coiled-coil region" evidence="1">
    <location>
        <begin position="790"/>
        <end position="824"/>
    </location>
</feature>
<protein>
    <recommendedName>
        <fullName evidence="7">Up-regulated during septation protein 1 domain-containing protein</fullName>
    </recommendedName>
</protein>
<dbReference type="Proteomes" id="UP001357485">
    <property type="component" value="Unassembled WGS sequence"/>
</dbReference>
<feature type="compositionally biased region" description="Low complexity" evidence="2">
    <location>
        <begin position="1030"/>
        <end position="1039"/>
    </location>
</feature>
<keyword evidence="1" id="KW-0175">Coiled coil</keyword>
<comment type="caution">
    <text evidence="5">The sequence shown here is derived from an EMBL/GenBank/DDBJ whole genome shotgun (WGS) entry which is preliminary data.</text>
</comment>
<dbReference type="PANTHER" id="PTHR45615:SF80">
    <property type="entry name" value="GRIP DOMAIN-CONTAINING PROTEIN"/>
    <property type="match status" value="1"/>
</dbReference>
<keyword evidence="6" id="KW-1185">Reference proteome</keyword>
<dbReference type="Gene3D" id="1.10.287.1490">
    <property type="match status" value="1"/>
</dbReference>
<feature type="region of interest" description="Disordered" evidence="2">
    <location>
        <begin position="1022"/>
        <end position="1096"/>
    </location>
</feature>
<organism evidence="5 6">
    <name type="scientific">Cryomyces antarcticus</name>
    <dbReference type="NCBI Taxonomy" id="329879"/>
    <lineage>
        <taxon>Eukaryota</taxon>
        <taxon>Fungi</taxon>
        <taxon>Dikarya</taxon>
        <taxon>Ascomycota</taxon>
        <taxon>Pezizomycotina</taxon>
        <taxon>Dothideomycetes</taxon>
        <taxon>Dothideomycetes incertae sedis</taxon>
        <taxon>Cryomyces</taxon>
    </lineage>
</organism>
<feature type="compositionally biased region" description="Polar residues" evidence="2">
    <location>
        <begin position="271"/>
        <end position="284"/>
    </location>
</feature>
<dbReference type="InterPro" id="IPR029191">
    <property type="entry name" value="Uds1"/>
</dbReference>
<evidence type="ECO:0000256" key="1">
    <source>
        <dbReference type="SAM" id="Coils"/>
    </source>
</evidence>
<feature type="region of interest" description="Disordered" evidence="2">
    <location>
        <begin position="168"/>
        <end position="206"/>
    </location>
</feature>
<feature type="compositionally biased region" description="Polar residues" evidence="2">
    <location>
        <begin position="192"/>
        <end position="206"/>
    </location>
</feature>
<feature type="compositionally biased region" description="Low complexity" evidence="2">
    <location>
        <begin position="602"/>
        <end position="614"/>
    </location>
</feature>
<evidence type="ECO:0000259" key="4">
    <source>
        <dbReference type="Pfam" id="PF25078"/>
    </source>
</evidence>
<reference evidence="5 6" key="1">
    <citation type="submission" date="2023-08" db="EMBL/GenBank/DDBJ databases">
        <title>Black Yeasts Isolated from many extreme environments.</title>
        <authorList>
            <person name="Coleine C."/>
            <person name="Stajich J.E."/>
            <person name="Selbmann L."/>
        </authorList>
    </citation>
    <scope>NUCLEOTIDE SEQUENCE [LARGE SCALE GENOMIC DNA]</scope>
    <source>
        <strain evidence="5 6">CCFEE 536</strain>
    </source>
</reference>
<dbReference type="Pfam" id="PF25078">
    <property type="entry name" value="DUF7801"/>
    <property type="match status" value="1"/>
</dbReference>
<proteinExistence type="predicted"/>
<feature type="compositionally biased region" description="Basic and acidic residues" evidence="2">
    <location>
        <begin position="285"/>
        <end position="295"/>
    </location>
</feature>
<feature type="coiled-coil region" evidence="1">
    <location>
        <begin position="866"/>
        <end position="942"/>
    </location>
</feature>
<dbReference type="InterPro" id="IPR056703">
    <property type="entry name" value="DUF7801"/>
</dbReference>
<evidence type="ECO:0000313" key="6">
    <source>
        <dbReference type="Proteomes" id="UP001357485"/>
    </source>
</evidence>
<feature type="region of interest" description="Disordered" evidence="2">
    <location>
        <begin position="79"/>
        <end position="101"/>
    </location>
</feature>